<evidence type="ECO:0000256" key="1">
    <source>
        <dbReference type="SAM" id="MobiDB-lite"/>
    </source>
</evidence>
<organism evidence="3 4">
    <name type="scientific">Archangium minus</name>
    <dbReference type="NCBI Taxonomy" id="83450"/>
    <lineage>
        <taxon>Bacteria</taxon>
        <taxon>Pseudomonadati</taxon>
        <taxon>Myxococcota</taxon>
        <taxon>Myxococcia</taxon>
        <taxon>Myxococcales</taxon>
        <taxon>Cystobacterineae</taxon>
        <taxon>Archangiaceae</taxon>
        <taxon>Archangium</taxon>
    </lineage>
</organism>
<gene>
    <name evidence="3" type="ORF">F0U60_11600</name>
</gene>
<dbReference type="PROSITE" id="PS51257">
    <property type="entry name" value="PROKAR_LIPOPROTEIN"/>
    <property type="match status" value="1"/>
</dbReference>
<dbReference type="InterPro" id="IPR008964">
    <property type="entry name" value="Invasin/intimin_cell_adhesion"/>
</dbReference>
<keyword evidence="4" id="KW-1185">Reference proteome</keyword>
<accession>A0ABY9WM02</accession>
<dbReference type="Gene3D" id="2.60.40.10">
    <property type="entry name" value="Immunoglobulins"/>
    <property type="match status" value="2"/>
</dbReference>
<evidence type="ECO:0000313" key="3">
    <source>
        <dbReference type="EMBL" id="WNG44660.1"/>
    </source>
</evidence>
<keyword evidence="2" id="KW-0732">Signal</keyword>
<feature type="compositionally biased region" description="Gly residues" evidence="1">
    <location>
        <begin position="134"/>
        <end position="154"/>
    </location>
</feature>
<evidence type="ECO:0000313" key="4">
    <source>
        <dbReference type="Proteomes" id="UP001611383"/>
    </source>
</evidence>
<feature type="region of interest" description="Disordered" evidence="1">
    <location>
        <begin position="127"/>
        <end position="160"/>
    </location>
</feature>
<sequence length="756" mass="78614">MHRLLKFAGALALVLGIAACPGPDKPEGEPFLSVSAKPRAIDDQGQTATISVNATDAQGEAGTGTVELTASAGMFEDDQKTTTLTLSGGSATVEFKCPKAQDSACKGAVTIDAKWNQTTAKTTLQVGGTVIDPGDGGTDGGTDGGSDAGDGGDGNPSSKFKVSIQSDKPALVANTGDRVIITATVTRTADNSPVANGTPITFATDKGSFQPEAGFQNTIVNTVDGKATVSLYVAGAGAGSARVTITVENETSAMTYPFMDVSSMSHVKTTTTKDQLGVESSGRETTTPIVFKLINASGQPVPNVDVSFSVSGAAGASVTPSATTDASGQVTTTLRAGNSVGVAIVRAVVTATRDSVRPIDANHPGTPIVGGKPSDDGFLVDCAKKNLGALHASPVKQVTTTCTAKLVDRYGIPVGLKTSVQWYPEAGSINSPVESKPQTTSTPAADTGVATTIFSTTGYFPPYPVEPLPGERVHNGRNPRDMAVTVIAVVAGEEDFTDGSGPDGKLNGQWDPGEWFVDLGEPLVDRNDNGVWDPGEFFIDTERIDCADPSKPATRNDKWDGPNGCWDGNTQIWRAIHIVYSGPLDPTNFELLTPPDAAPAVYNVPLNSVRDVFFRWGDAYSNQMSSDAAGFTVQRSGNRGQAVVSHTAMTVDYGGFDINYTRRVATTQPDGSLKIEGLCDDGAPTPPGSDTSPVKTRCVHSVDYSFNRNVDGNTGSVRLTGATSATGGPVRSDIELKASHSFSPTIILKVFEAIFQ</sequence>
<dbReference type="RefSeq" id="WP_395817948.1">
    <property type="nucleotide sequence ID" value="NZ_CP043494.1"/>
</dbReference>
<proteinExistence type="predicted"/>
<feature type="chain" id="PRO_5045230265" description="Big-1 domain-containing protein" evidence="2">
    <location>
        <begin position="20"/>
        <end position="756"/>
    </location>
</feature>
<protein>
    <recommendedName>
        <fullName evidence="5">Big-1 domain-containing protein</fullName>
    </recommendedName>
</protein>
<dbReference type="InterPro" id="IPR013783">
    <property type="entry name" value="Ig-like_fold"/>
</dbReference>
<reference evidence="3 4" key="1">
    <citation type="submission" date="2019-08" db="EMBL/GenBank/DDBJ databases">
        <title>Archangium and Cystobacter genomes.</title>
        <authorList>
            <person name="Chen I.-C.K."/>
            <person name="Wielgoss S."/>
        </authorList>
    </citation>
    <scope>NUCLEOTIDE SEQUENCE [LARGE SCALE GENOMIC DNA]</scope>
    <source>
        <strain evidence="3 4">Cbm 6</strain>
    </source>
</reference>
<evidence type="ECO:0000256" key="2">
    <source>
        <dbReference type="SAM" id="SignalP"/>
    </source>
</evidence>
<dbReference type="EMBL" id="CP043494">
    <property type="protein sequence ID" value="WNG44660.1"/>
    <property type="molecule type" value="Genomic_DNA"/>
</dbReference>
<evidence type="ECO:0008006" key="5">
    <source>
        <dbReference type="Google" id="ProtNLM"/>
    </source>
</evidence>
<name>A0ABY9WM02_9BACT</name>
<dbReference type="SUPFAM" id="SSF49373">
    <property type="entry name" value="Invasin/intimin cell-adhesion fragments"/>
    <property type="match status" value="2"/>
</dbReference>
<feature type="signal peptide" evidence="2">
    <location>
        <begin position="1"/>
        <end position="19"/>
    </location>
</feature>
<dbReference type="Proteomes" id="UP001611383">
    <property type="component" value="Chromosome"/>
</dbReference>